<reference evidence="2 3" key="1">
    <citation type="submission" date="2015-01" db="EMBL/GenBank/DDBJ databases">
        <title>Evolution of Trichinella species and genotypes.</title>
        <authorList>
            <person name="Korhonen P.K."/>
            <person name="Edoardo P."/>
            <person name="Giuseppe L.R."/>
            <person name="Gasser R.B."/>
        </authorList>
    </citation>
    <scope>NUCLEOTIDE SEQUENCE [LARGE SCALE GENOMIC DNA]</scope>
    <source>
        <strain evidence="2">ISS176</strain>
    </source>
</reference>
<sequence>MSILQPIGAEHHISCSELAVSMLIGYGYRVLFFLNIMNVTGKRHLAWFVVAHAMLHRMPDQLVICEEDAMSSSMPMLNVMKTNIEGKQLAPNPRYCFRVTKICKKKNKADQRPSRHSLKTAPLEKPDASTTEYNAAPCRR</sequence>
<organism evidence="2 3">
    <name type="scientific">Trichinella pseudospiralis</name>
    <name type="common">Parasitic roundworm</name>
    <dbReference type="NCBI Taxonomy" id="6337"/>
    <lineage>
        <taxon>Eukaryota</taxon>
        <taxon>Metazoa</taxon>
        <taxon>Ecdysozoa</taxon>
        <taxon>Nematoda</taxon>
        <taxon>Enoplea</taxon>
        <taxon>Dorylaimia</taxon>
        <taxon>Trichinellida</taxon>
        <taxon>Trichinellidae</taxon>
        <taxon>Trichinella</taxon>
    </lineage>
</organism>
<evidence type="ECO:0000313" key="3">
    <source>
        <dbReference type="Proteomes" id="UP000054826"/>
    </source>
</evidence>
<dbReference type="EMBL" id="JYDV01000026">
    <property type="protein sequence ID" value="KRZ40549.1"/>
    <property type="molecule type" value="Genomic_DNA"/>
</dbReference>
<evidence type="ECO:0000256" key="1">
    <source>
        <dbReference type="SAM" id="MobiDB-lite"/>
    </source>
</evidence>
<protein>
    <submittedName>
        <fullName evidence="2">Uncharacterized protein</fullName>
    </submittedName>
</protein>
<evidence type="ECO:0000313" key="2">
    <source>
        <dbReference type="EMBL" id="KRZ40549.1"/>
    </source>
</evidence>
<dbReference type="AlphaFoldDB" id="A0A0V1K166"/>
<feature type="region of interest" description="Disordered" evidence="1">
    <location>
        <begin position="105"/>
        <end position="140"/>
    </location>
</feature>
<comment type="caution">
    <text evidence="2">The sequence shown here is derived from an EMBL/GenBank/DDBJ whole genome shotgun (WGS) entry which is preliminary data.</text>
</comment>
<proteinExistence type="predicted"/>
<name>A0A0V1K166_TRIPS</name>
<accession>A0A0V1K166</accession>
<gene>
    <name evidence="2" type="ORF">T4C_11905</name>
</gene>
<dbReference type="Proteomes" id="UP000054826">
    <property type="component" value="Unassembled WGS sequence"/>
</dbReference>